<dbReference type="AlphaFoldDB" id="E6QJB8"/>
<comment type="caution">
    <text evidence="1">The sequence shown here is derived from an EMBL/GenBank/DDBJ whole genome shotgun (WGS) entry which is preliminary data.</text>
</comment>
<evidence type="ECO:0000313" key="1">
    <source>
        <dbReference type="EMBL" id="CBI07334.1"/>
    </source>
</evidence>
<accession>E6QJB8</accession>
<proteinExistence type="predicted"/>
<name>E6QJB8_9ZZZZ</name>
<reference evidence="1" key="1">
    <citation type="submission" date="2009-10" db="EMBL/GenBank/DDBJ databases">
        <title>Diversity of trophic interactions inside an arsenic-rich microbial ecosystem.</title>
        <authorList>
            <person name="Bertin P.N."/>
            <person name="Heinrich-Salmeron A."/>
            <person name="Pelletier E."/>
            <person name="Goulhen-Chollet F."/>
            <person name="Arsene-Ploetze F."/>
            <person name="Gallien S."/>
            <person name="Calteau A."/>
            <person name="Vallenet D."/>
            <person name="Casiot C."/>
            <person name="Chane-Woon-Ming B."/>
            <person name="Giloteaux L."/>
            <person name="Barakat M."/>
            <person name="Bonnefoy V."/>
            <person name="Bruneel O."/>
            <person name="Chandler M."/>
            <person name="Cleiss J."/>
            <person name="Duran R."/>
            <person name="Elbaz-Poulichet F."/>
            <person name="Fonknechten N."/>
            <person name="Lauga B."/>
            <person name="Mornico D."/>
            <person name="Ortet P."/>
            <person name="Schaeffer C."/>
            <person name="Siguier P."/>
            <person name="Alexander Thil Smith A."/>
            <person name="Van Dorsselaer A."/>
            <person name="Weissenbach J."/>
            <person name="Medigue C."/>
            <person name="Le Paslier D."/>
        </authorList>
    </citation>
    <scope>NUCLEOTIDE SEQUENCE</scope>
</reference>
<gene>
    <name evidence="1" type="ORF">CARN6_0666</name>
</gene>
<sequence length="217" mass="24653">MKKTAKEKNYVASFYAWSAVCCRHIWSGRLRHSFRTAGESCQAGIRQILNRESFFAPALAGTPSSHLYLRKSDTHPCRKVRTYAQTRCARLFRVHEVSRASLFGSSRRDRHDPGGVAMASSLELNHQDRLPDAALQTASLSVALLRRANLRAASLNYWRSLTHQKCPDPCLYPGLVDELQAALRDALRIIHTSQRSQETTRRWRGACTPQREWTGKC</sequence>
<protein>
    <submittedName>
        <fullName evidence="1">Uncharacterized protein</fullName>
    </submittedName>
</protein>
<organism evidence="1">
    <name type="scientific">mine drainage metagenome</name>
    <dbReference type="NCBI Taxonomy" id="410659"/>
    <lineage>
        <taxon>unclassified sequences</taxon>
        <taxon>metagenomes</taxon>
        <taxon>ecological metagenomes</taxon>
    </lineage>
</organism>
<dbReference type="EMBL" id="CABQ01000087">
    <property type="protein sequence ID" value="CBI07334.1"/>
    <property type="molecule type" value="Genomic_DNA"/>
</dbReference>